<dbReference type="NCBIfam" id="TIGR02894">
    <property type="entry name" value="DNA_bind_RsfA"/>
    <property type="match status" value="1"/>
</dbReference>
<evidence type="ECO:0000256" key="1">
    <source>
        <dbReference type="SAM" id="Coils"/>
    </source>
</evidence>
<accession>A0A0L0QN83</accession>
<dbReference type="PANTHER" id="PTHR41302">
    <property type="entry name" value="PRESPORE-SPECIFIC TRANSCRIPTIONAL REGULATOR RSFA-RELATED"/>
    <property type="match status" value="1"/>
</dbReference>
<dbReference type="Proteomes" id="UP000036780">
    <property type="component" value="Unassembled WGS sequence"/>
</dbReference>
<dbReference type="InterPro" id="IPR001005">
    <property type="entry name" value="SANT/Myb"/>
</dbReference>
<dbReference type="GeneID" id="66870798"/>
<dbReference type="SUPFAM" id="SSF46689">
    <property type="entry name" value="Homeodomain-like"/>
    <property type="match status" value="1"/>
</dbReference>
<dbReference type="InterPro" id="IPR017930">
    <property type="entry name" value="Myb_dom"/>
</dbReference>
<dbReference type="RefSeq" id="WP_050352641.1">
    <property type="nucleotide sequence ID" value="NZ_BOSN01000001.1"/>
</dbReference>
<keyword evidence="1" id="KW-0175">Coiled coil</keyword>
<sequence length="164" mass="19265">MSVTRQDAWTKDEDILLAETVLRYIKEGKTQLEAFKEVAHRLSRTAAACGFRWNATIRKQYQKEVLKAKEARKNDNINYSWYVSEPGHHDPLETVISLLEKIKAGNEQITSEHLDDHTEHMKHLEKENEELKNALLRYEKAWKEIGDLWNSVVSEREIKKETCE</sequence>
<evidence type="ECO:0000313" key="4">
    <source>
        <dbReference type="EMBL" id="KNE20075.1"/>
    </source>
</evidence>
<organism evidence="4 5">
    <name type="scientific">Virgibacillus pantothenticus</name>
    <dbReference type="NCBI Taxonomy" id="1473"/>
    <lineage>
        <taxon>Bacteria</taxon>
        <taxon>Bacillati</taxon>
        <taxon>Bacillota</taxon>
        <taxon>Bacilli</taxon>
        <taxon>Bacillales</taxon>
        <taxon>Bacillaceae</taxon>
        <taxon>Virgibacillus</taxon>
    </lineage>
</organism>
<dbReference type="AlphaFoldDB" id="A0A0L0QN83"/>
<proteinExistence type="predicted"/>
<dbReference type="EMBL" id="LGTO01000007">
    <property type="protein sequence ID" value="KNE20075.1"/>
    <property type="molecule type" value="Genomic_DNA"/>
</dbReference>
<dbReference type="PROSITE" id="PS50090">
    <property type="entry name" value="MYB_LIKE"/>
    <property type="match status" value="1"/>
</dbReference>
<name>A0A0L0QN83_VIRPA</name>
<comment type="caution">
    <text evidence="4">The sequence shown here is derived from an EMBL/GenBank/DDBJ whole genome shotgun (WGS) entry which is preliminary data.</text>
</comment>
<gene>
    <name evidence="4" type="ORF">AFK71_16910</name>
</gene>
<feature type="domain" description="Myb-like" evidence="2">
    <location>
        <begin position="5"/>
        <end position="57"/>
    </location>
</feature>
<keyword evidence="5" id="KW-1185">Reference proteome</keyword>
<reference evidence="5" key="1">
    <citation type="submission" date="2015-07" db="EMBL/GenBank/DDBJ databases">
        <title>Fjat-10053 dsm26.</title>
        <authorList>
            <person name="Liu B."/>
            <person name="Wang J."/>
            <person name="Zhu Y."/>
            <person name="Liu G."/>
            <person name="Chen Q."/>
            <person name="Chen Z."/>
            <person name="Lan J."/>
            <person name="Che J."/>
            <person name="Ge C."/>
            <person name="Shi H."/>
            <person name="Pan Z."/>
            <person name="Liu X."/>
        </authorList>
    </citation>
    <scope>NUCLEOTIDE SEQUENCE [LARGE SCALE GENOMIC DNA]</scope>
    <source>
        <strain evidence="5">DSM 26</strain>
    </source>
</reference>
<protein>
    <submittedName>
        <fullName evidence="4">Uncharacterized protein</fullName>
    </submittedName>
</protein>
<evidence type="ECO:0000313" key="5">
    <source>
        <dbReference type="Proteomes" id="UP000036780"/>
    </source>
</evidence>
<dbReference type="PATRIC" id="fig|1473.5.peg.2095"/>
<feature type="coiled-coil region" evidence="1">
    <location>
        <begin position="114"/>
        <end position="141"/>
    </location>
</feature>
<evidence type="ECO:0000259" key="3">
    <source>
        <dbReference type="PROSITE" id="PS51294"/>
    </source>
</evidence>
<dbReference type="Pfam" id="PF13921">
    <property type="entry name" value="Myb_DNA-bind_6"/>
    <property type="match status" value="1"/>
</dbReference>
<dbReference type="InterPro" id="IPR009057">
    <property type="entry name" value="Homeodomain-like_sf"/>
</dbReference>
<dbReference type="InterPro" id="IPR014243">
    <property type="entry name" value="RsfA-like"/>
</dbReference>
<dbReference type="OrthoDB" id="2845592at2"/>
<dbReference type="Gene3D" id="1.10.10.60">
    <property type="entry name" value="Homeodomain-like"/>
    <property type="match status" value="1"/>
</dbReference>
<dbReference type="PANTHER" id="PTHR41302:SF2">
    <property type="entry name" value="PRESPORE SPECIFIC TRANSCRIPTIONAL ACTIVATOR RSFA"/>
    <property type="match status" value="1"/>
</dbReference>
<feature type="domain" description="HTH myb-type" evidence="3">
    <location>
        <begin position="1"/>
        <end position="61"/>
    </location>
</feature>
<dbReference type="PROSITE" id="PS51294">
    <property type="entry name" value="HTH_MYB"/>
    <property type="match status" value="1"/>
</dbReference>
<evidence type="ECO:0000259" key="2">
    <source>
        <dbReference type="PROSITE" id="PS50090"/>
    </source>
</evidence>